<dbReference type="InterPro" id="IPR050490">
    <property type="entry name" value="Bact_solute-bd_prot1"/>
</dbReference>
<evidence type="ECO:0000256" key="1">
    <source>
        <dbReference type="ARBA" id="ARBA00008520"/>
    </source>
</evidence>
<dbReference type="Proteomes" id="UP001597368">
    <property type="component" value="Unassembled WGS sequence"/>
</dbReference>
<evidence type="ECO:0000256" key="3">
    <source>
        <dbReference type="SAM" id="SignalP"/>
    </source>
</evidence>
<protein>
    <submittedName>
        <fullName evidence="4">ABC transporter substrate-binding protein</fullName>
    </submittedName>
</protein>
<dbReference type="PROSITE" id="PS51257">
    <property type="entry name" value="PROKAR_LIPOPROTEIN"/>
    <property type="match status" value="1"/>
</dbReference>
<reference evidence="5" key="1">
    <citation type="journal article" date="2019" name="Int. J. Syst. Evol. Microbiol.">
        <title>The Global Catalogue of Microorganisms (GCM) 10K type strain sequencing project: providing services to taxonomists for standard genome sequencing and annotation.</title>
        <authorList>
            <consortium name="The Broad Institute Genomics Platform"/>
            <consortium name="The Broad Institute Genome Sequencing Center for Infectious Disease"/>
            <person name="Wu L."/>
            <person name="Ma J."/>
        </authorList>
    </citation>
    <scope>NUCLEOTIDE SEQUENCE [LARGE SCALE GENOMIC DNA]</scope>
    <source>
        <strain evidence="5">ICMP 6774ER</strain>
    </source>
</reference>
<gene>
    <name evidence="4" type="ORF">ACFSKW_33290</name>
</gene>
<comment type="similarity">
    <text evidence="1">Belongs to the bacterial solute-binding protein 1 family.</text>
</comment>
<evidence type="ECO:0000313" key="5">
    <source>
        <dbReference type="Proteomes" id="UP001597368"/>
    </source>
</evidence>
<proteinExistence type="inferred from homology"/>
<keyword evidence="3" id="KW-0732">Signal</keyword>
<feature type="signal peptide" evidence="3">
    <location>
        <begin position="1"/>
        <end position="22"/>
    </location>
</feature>
<comment type="caution">
    <text evidence="4">The sequence shown here is derived from an EMBL/GenBank/DDBJ whole genome shotgun (WGS) entry which is preliminary data.</text>
</comment>
<dbReference type="RefSeq" id="WP_379576561.1">
    <property type="nucleotide sequence ID" value="NZ_JBHUFV010000050.1"/>
</dbReference>
<keyword evidence="5" id="KW-1185">Reference proteome</keyword>
<sequence>MTTAPRLLVGAAALALVATGCGSTGSGSSTGQAAPAADCAAYQQYGKHDGKKVTVYSPIRDAEADLFQQNWKTFEKCTGMKITYEGTGEFEAQIQVRSDGGNPPDLAFFPQPGLLARFAKAGKLKAAPAEVKTLADQGWSKDWINYGTVDGTFYAAPLGASVKSFVWYSPKTFQEKGWQVPKTWDELMKLSDTIAATGVKPWCAGIESGEATGWPATDWIEDVILRELGPEEYDRWVAHELKFNDPKVVAAVDKVGAILKNDKYVNGGYGPVKSIASTAFQEGGVPITTGKCAMHRQASFYANFWPEGTKVAEDGDVFAFYLPGNDPAKKPVLGAGEFVAAFADRPEVQAFQRYLATPDHANSRMKLGTYVSANKGVDLANAQNPIDKLSMEMLRDEATVFRFDGSDLMPAAVGSGTFWKGMTDWINGKDTKTVLDFIDASWPKS</sequence>
<dbReference type="PANTHER" id="PTHR43649">
    <property type="entry name" value="ARABINOSE-BINDING PROTEIN-RELATED"/>
    <property type="match status" value="1"/>
</dbReference>
<organism evidence="4 5">
    <name type="scientific">Nonomuraea mangrovi</name>
    <dbReference type="NCBI Taxonomy" id="2316207"/>
    <lineage>
        <taxon>Bacteria</taxon>
        <taxon>Bacillati</taxon>
        <taxon>Actinomycetota</taxon>
        <taxon>Actinomycetes</taxon>
        <taxon>Streptosporangiales</taxon>
        <taxon>Streptosporangiaceae</taxon>
        <taxon>Nonomuraea</taxon>
    </lineage>
</organism>
<name>A0ABW4T4J9_9ACTN</name>
<evidence type="ECO:0000256" key="2">
    <source>
        <dbReference type="ARBA" id="ARBA00022448"/>
    </source>
</evidence>
<dbReference type="EMBL" id="JBHUFV010000050">
    <property type="protein sequence ID" value="MFD1936358.1"/>
    <property type="molecule type" value="Genomic_DNA"/>
</dbReference>
<accession>A0ABW4T4J9</accession>
<dbReference type="SUPFAM" id="SSF53850">
    <property type="entry name" value="Periplasmic binding protein-like II"/>
    <property type="match status" value="1"/>
</dbReference>
<feature type="chain" id="PRO_5046873242" evidence="3">
    <location>
        <begin position="23"/>
        <end position="445"/>
    </location>
</feature>
<dbReference type="Gene3D" id="3.40.190.10">
    <property type="entry name" value="Periplasmic binding protein-like II"/>
    <property type="match status" value="2"/>
</dbReference>
<evidence type="ECO:0000313" key="4">
    <source>
        <dbReference type="EMBL" id="MFD1936358.1"/>
    </source>
</evidence>
<dbReference type="PANTHER" id="PTHR43649:SF29">
    <property type="entry name" value="OSMOPROTECTIVE COMPOUNDS-BINDING PROTEIN GGTB"/>
    <property type="match status" value="1"/>
</dbReference>
<keyword evidence="2" id="KW-0813">Transport</keyword>